<sequence>MIRILNITTISLLFVSSWAMQMNKDSAVAINGTLLTKTVKSTSSAGSETSTSKILYTSSASGDQYFAYTFANGAISDAIGYRLANTPAGLSFISERLFSGQHEADSIHIAFDDAQCVVRIGKTDQYMLFPASYSQFKQEVNVRHKVLSLAGLLEDNIGDYPIEDLLQLIMVSSKEKTNFKTRQAQVNTLRSQSDDTRDNWSCRYAYDKAGKMLSVRAFNKEEVRFSKTLTYNPKNLVLKSHRNIEDRQITERTMVIDSQKPGKLRWTDKVIETGKNLETTLATEISKRETNFVQKARMSQMEVLNLFKTK</sequence>
<evidence type="ECO:0000313" key="2">
    <source>
        <dbReference type="EMBL" id="TCD07638.1"/>
    </source>
</evidence>
<dbReference type="EMBL" id="SJSN01000010">
    <property type="protein sequence ID" value="TCD07638.1"/>
    <property type="molecule type" value="Genomic_DNA"/>
</dbReference>
<accession>A0A4R0P2J3</accession>
<organism evidence="2 3">
    <name type="scientific">Pedobacter frigidisoli</name>
    <dbReference type="NCBI Taxonomy" id="2530455"/>
    <lineage>
        <taxon>Bacteria</taxon>
        <taxon>Pseudomonadati</taxon>
        <taxon>Bacteroidota</taxon>
        <taxon>Sphingobacteriia</taxon>
        <taxon>Sphingobacteriales</taxon>
        <taxon>Sphingobacteriaceae</taxon>
        <taxon>Pedobacter</taxon>
    </lineage>
</organism>
<proteinExistence type="predicted"/>
<feature type="signal peptide" evidence="1">
    <location>
        <begin position="1"/>
        <end position="21"/>
    </location>
</feature>
<dbReference type="RefSeq" id="WP_131559817.1">
    <property type="nucleotide sequence ID" value="NZ_SJSN01000010.1"/>
</dbReference>
<feature type="chain" id="PRO_5020631355" description="YD repeat-containing protein" evidence="1">
    <location>
        <begin position="22"/>
        <end position="310"/>
    </location>
</feature>
<dbReference type="OrthoDB" id="750073at2"/>
<evidence type="ECO:0008006" key="4">
    <source>
        <dbReference type="Google" id="ProtNLM"/>
    </source>
</evidence>
<gene>
    <name evidence="2" type="ORF">EZ449_13965</name>
</gene>
<keyword evidence="1" id="KW-0732">Signal</keyword>
<protein>
    <recommendedName>
        <fullName evidence="4">YD repeat-containing protein</fullName>
    </recommendedName>
</protein>
<dbReference type="Proteomes" id="UP000291485">
    <property type="component" value="Unassembled WGS sequence"/>
</dbReference>
<evidence type="ECO:0000256" key="1">
    <source>
        <dbReference type="SAM" id="SignalP"/>
    </source>
</evidence>
<dbReference type="AlphaFoldDB" id="A0A4R0P2J3"/>
<comment type="caution">
    <text evidence="2">The sequence shown here is derived from an EMBL/GenBank/DDBJ whole genome shotgun (WGS) entry which is preliminary data.</text>
</comment>
<reference evidence="2 3" key="1">
    <citation type="submission" date="2019-02" db="EMBL/GenBank/DDBJ databases">
        <title>Pedobacter sp. RP-3-11 sp. nov., isolated from Arctic soil.</title>
        <authorList>
            <person name="Dahal R.H."/>
        </authorList>
    </citation>
    <scope>NUCLEOTIDE SEQUENCE [LARGE SCALE GENOMIC DNA]</scope>
    <source>
        <strain evidence="2 3">RP-3-11</strain>
    </source>
</reference>
<evidence type="ECO:0000313" key="3">
    <source>
        <dbReference type="Proteomes" id="UP000291485"/>
    </source>
</evidence>
<keyword evidence="3" id="KW-1185">Reference proteome</keyword>
<name>A0A4R0P2J3_9SPHI</name>